<keyword evidence="2" id="KW-0732">Signal</keyword>
<dbReference type="EMBL" id="SDOX01000008">
    <property type="protein sequence ID" value="TFJ86621.1"/>
    <property type="molecule type" value="Genomic_DNA"/>
</dbReference>
<keyword evidence="4" id="KW-1185">Reference proteome</keyword>
<accession>A0A4D9D4F9</accession>
<dbReference type="OrthoDB" id="10301614at2759"/>
<dbReference type="Proteomes" id="UP000355283">
    <property type="component" value="Unassembled WGS sequence"/>
</dbReference>
<name>A0A4D9D4F9_9STRA</name>
<evidence type="ECO:0000256" key="2">
    <source>
        <dbReference type="SAM" id="SignalP"/>
    </source>
</evidence>
<feature type="chain" id="PRO_5020026282" evidence="2">
    <location>
        <begin position="33"/>
        <end position="317"/>
    </location>
</feature>
<feature type="region of interest" description="Disordered" evidence="1">
    <location>
        <begin position="114"/>
        <end position="159"/>
    </location>
</feature>
<organism evidence="3 4">
    <name type="scientific">Nannochloropsis salina CCMP1776</name>
    <dbReference type="NCBI Taxonomy" id="1027361"/>
    <lineage>
        <taxon>Eukaryota</taxon>
        <taxon>Sar</taxon>
        <taxon>Stramenopiles</taxon>
        <taxon>Ochrophyta</taxon>
        <taxon>Eustigmatophyceae</taxon>
        <taxon>Eustigmatales</taxon>
        <taxon>Monodopsidaceae</taxon>
        <taxon>Microchloropsis</taxon>
        <taxon>Microchloropsis salina</taxon>
    </lineage>
</organism>
<dbReference type="AlphaFoldDB" id="A0A4D9D4F9"/>
<evidence type="ECO:0000313" key="4">
    <source>
        <dbReference type="Proteomes" id="UP000355283"/>
    </source>
</evidence>
<evidence type="ECO:0000313" key="3">
    <source>
        <dbReference type="EMBL" id="TFJ86621.1"/>
    </source>
</evidence>
<feature type="signal peptide" evidence="2">
    <location>
        <begin position="1"/>
        <end position="32"/>
    </location>
</feature>
<comment type="caution">
    <text evidence="3">The sequence shown here is derived from an EMBL/GenBank/DDBJ whole genome shotgun (WGS) entry which is preliminary data.</text>
</comment>
<sequence length="317" mass="34275">MTRSHRVVKGLFPRVPLARLLALFFLVHPGSSATFESRHYLTQRYPNRDVIPPRSLLTSQRRRRYDTTTSTLSFIRPPVLAIPARSDKDQATPSSAVALKVIIGSFVSELETCNHERRRIGGPRPRSPDQRSSHAHPQQLQSNSQGLGHHQQRLVSSLPSSLASVQGGASVSSPSPVGKLFQKSAATLVDAYDGVLSFVGSRIVTTEASFNKALLAVSSSLATPLSQVEGRTAGFTSLMSRNGDAHMGMRPYSIEASSEATRGRHDNILSVAGMGGSGEALSTSFSSPALVGFMDVDPFEKSKKHFKRNTSLAKLLL</sequence>
<protein>
    <submittedName>
        <fullName evidence="3">Uncharacterized protein</fullName>
    </submittedName>
</protein>
<reference evidence="3 4" key="1">
    <citation type="submission" date="2019-01" db="EMBL/GenBank/DDBJ databases">
        <title>Nuclear Genome Assembly of the Microalgal Biofuel strain Nannochloropsis salina CCMP1776.</title>
        <authorList>
            <person name="Hovde B."/>
        </authorList>
    </citation>
    <scope>NUCLEOTIDE SEQUENCE [LARGE SCALE GENOMIC DNA]</scope>
    <source>
        <strain evidence="3 4">CCMP1776</strain>
    </source>
</reference>
<gene>
    <name evidence="3" type="ORF">NSK_002275</name>
</gene>
<proteinExistence type="predicted"/>
<feature type="compositionally biased region" description="Polar residues" evidence="1">
    <location>
        <begin position="135"/>
        <end position="146"/>
    </location>
</feature>
<evidence type="ECO:0000256" key="1">
    <source>
        <dbReference type="SAM" id="MobiDB-lite"/>
    </source>
</evidence>